<evidence type="ECO:0000256" key="1">
    <source>
        <dbReference type="SAM" id="MobiDB-lite"/>
    </source>
</evidence>
<feature type="domain" description="Metallo-beta-lactamase" evidence="2">
    <location>
        <begin position="80"/>
        <end position="267"/>
    </location>
</feature>
<dbReference type="InterPro" id="IPR036866">
    <property type="entry name" value="RibonucZ/Hydroxyglut_hydro"/>
</dbReference>
<evidence type="ECO:0000313" key="3">
    <source>
        <dbReference type="EMBL" id="NME09988.1"/>
    </source>
</evidence>
<accession>A0AA44DLX8</accession>
<feature type="region of interest" description="Disordered" evidence="1">
    <location>
        <begin position="42"/>
        <end position="69"/>
    </location>
</feature>
<feature type="compositionally biased region" description="Basic and acidic residues" evidence="1">
    <location>
        <begin position="390"/>
        <end position="399"/>
    </location>
</feature>
<name>A0AA44DLX8_PARBF</name>
<proteinExistence type="predicted"/>
<dbReference type="Proteomes" id="UP000573963">
    <property type="component" value="Unassembled WGS sequence"/>
</dbReference>
<comment type="caution">
    <text evidence="3">The sequence shown here is derived from an EMBL/GenBank/DDBJ whole genome shotgun (WGS) entry which is preliminary data.</text>
</comment>
<reference evidence="3 4" key="1">
    <citation type="submission" date="2020-04" db="EMBL/GenBank/DDBJ databases">
        <authorList>
            <person name="Hitch T.C.A."/>
            <person name="Wylensek D."/>
            <person name="Clavel T."/>
        </authorList>
    </citation>
    <scope>NUCLEOTIDE SEQUENCE [LARGE SCALE GENOMIC DNA]</scope>
    <source>
        <strain evidence="3 4">Med78_4-601-WT-2</strain>
    </source>
</reference>
<dbReference type="SMART" id="SM00849">
    <property type="entry name" value="Lactamase_B"/>
    <property type="match status" value="1"/>
</dbReference>
<feature type="compositionally biased region" description="Low complexity" evidence="1">
    <location>
        <begin position="43"/>
        <end position="60"/>
    </location>
</feature>
<dbReference type="SUPFAM" id="SSF56281">
    <property type="entry name" value="Metallo-hydrolase/oxidoreductase"/>
    <property type="match status" value="1"/>
</dbReference>
<dbReference type="InterPro" id="IPR001279">
    <property type="entry name" value="Metallo-B-lactamas"/>
</dbReference>
<dbReference type="PANTHER" id="PTHR30619">
    <property type="entry name" value="DNA INTERNALIZATION/COMPETENCE PROTEIN COMEC/REC2"/>
    <property type="match status" value="1"/>
</dbReference>
<dbReference type="AlphaFoldDB" id="A0AA44DLX8"/>
<organism evidence="3 4">
    <name type="scientific">Paraclostridium bifermentans</name>
    <name type="common">Clostridium bifermentans</name>
    <dbReference type="NCBI Taxonomy" id="1490"/>
    <lineage>
        <taxon>Bacteria</taxon>
        <taxon>Bacillati</taxon>
        <taxon>Bacillota</taxon>
        <taxon>Clostridia</taxon>
        <taxon>Peptostreptococcales</taxon>
        <taxon>Peptostreptococcaceae</taxon>
        <taxon>Paraclostridium</taxon>
    </lineage>
</organism>
<dbReference type="Gene3D" id="3.60.15.10">
    <property type="entry name" value="Ribonuclease Z/Hydroxyacylglutathione hydrolase-like"/>
    <property type="match status" value="1"/>
</dbReference>
<dbReference type="InterPro" id="IPR035681">
    <property type="entry name" value="ComA-like_MBL"/>
</dbReference>
<dbReference type="Pfam" id="PF00753">
    <property type="entry name" value="Lactamase_B"/>
    <property type="match status" value="1"/>
</dbReference>
<evidence type="ECO:0000259" key="2">
    <source>
        <dbReference type="SMART" id="SM00849"/>
    </source>
</evidence>
<dbReference type="PANTHER" id="PTHR30619:SF7">
    <property type="entry name" value="BETA-LACTAMASE DOMAIN PROTEIN"/>
    <property type="match status" value="1"/>
</dbReference>
<gene>
    <name evidence="3" type="ORF">HF875_10685</name>
</gene>
<dbReference type="EMBL" id="JABAFD010000005">
    <property type="protein sequence ID" value="NME09988.1"/>
    <property type="molecule type" value="Genomic_DNA"/>
</dbReference>
<protein>
    <submittedName>
        <fullName evidence="3">MBL fold metallo-hydrolase</fullName>
    </submittedName>
</protein>
<sequence>MNRNVFSPKSFTITFTILLFLIIGSFADSTKLAVDSTVTVSQSESATKNTSSNSTTVSSNNKEETPTGEEAEIHFINTGNLDSILIIQGTKAALIDAEDNDDEQRVVSYLKKHGVTELEYVFATHPHSDHIGGLDAVVDSIPVKNLFVSNGDSDTKTYSDFINSMANKGVHPSVPRLDSEFKLGTATFKVISVANANDLNNDSIVLEFVNGKDKALFMGAAEKEIEGKLDPVDIDLIKIGHHGSHSSSSQDFLKKVTPEYAVITCGKDNKYGHPHKETMDTLKDMNIEVHRSDECGDIVFKSTGNGFTVDCKKGSYEPGTEQQNVNTDKTTVTPIITPNPKPQPVVEPEVAPSSEVVYWTPNGKSYHTTKSCPTLSRSKTILSGTQSESGKSDPCDRCH</sequence>
<dbReference type="InterPro" id="IPR052159">
    <property type="entry name" value="Competence_DNA_uptake"/>
</dbReference>
<feature type="compositionally biased region" description="Polar residues" evidence="1">
    <location>
        <begin position="366"/>
        <end position="389"/>
    </location>
</feature>
<evidence type="ECO:0000313" key="4">
    <source>
        <dbReference type="Proteomes" id="UP000573963"/>
    </source>
</evidence>
<feature type="region of interest" description="Disordered" evidence="1">
    <location>
        <begin position="366"/>
        <end position="399"/>
    </location>
</feature>
<dbReference type="CDD" id="cd07731">
    <property type="entry name" value="ComA-like_MBL-fold"/>
    <property type="match status" value="1"/>
</dbReference>